<accession>A0A0U3N731</accession>
<dbReference type="EMBL" id="CP013729">
    <property type="protein sequence ID" value="ALV08011.1"/>
    <property type="molecule type" value="Genomic_DNA"/>
</dbReference>
<dbReference type="AlphaFoldDB" id="A0A0U3N731"/>
<evidence type="ECO:0000313" key="1">
    <source>
        <dbReference type="EMBL" id="ALV08011.1"/>
    </source>
</evidence>
<organism evidence="1 2">
    <name type="scientific">Roseateles depolymerans</name>
    <dbReference type="NCBI Taxonomy" id="76731"/>
    <lineage>
        <taxon>Bacteria</taxon>
        <taxon>Pseudomonadati</taxon>
        <taxon>Pseudomonadota</taxon>
        <taxon>Betaproteobacteria</taxon>
        <taxon>Burkholderiales</taxon>
        <taxon>Sphaerotilaceae</taxon>
        <taxon>Roseateles</taxon>
    </lineage>
</organism>
<name>A0A0U3N731_9BURK</name>
<reference evidence="1 2" key="1">
    <citation type="submission" date="2015-12" db="EMBL/GenBank/DDBJ databases">
        <title>Complete genome of Roseateles depolymerans KCTC 42856.</title>
        <authorList>
            <person name="Kim K.M."/>
        </authorList>
    </citation>
    <scope>NUCLEOTIDE SEQUENCE [LARGE SCALE GENOMIC DNA]</scope>
    <source>
        <strain evidence="1 2">KCTC 42856</strain>
    </source>
</reference>
<protein>
    <submittedName>
        <fullName evidence="1">Uncharacterized protein</fullName>
    </submittedName>
</protein>
<dbReference type="KEGG" id="rdp:RD2015_3555"/>
<sequence length="62" mass="6670">MLMGSLMLTKPSPETVPPLKLPQARPSARLLRTAPALLLLEMPLALPTSLMLMLALAQQVPP</sequence>
<keyword evidence="2" id="KW-1185">Reference proteome</keyword>
<proteinExistence type="predicted"/>
<gene>
    <name evidence="1" type="ORF">RD2015_3555</name>
</gene>
<dbReference type="Proteomes" id="UP000060699">
    <property type="component" value="Chromosome"/>
</dbReference>
<evidence type="ECO:0000313" key="2">
    <source>
        <dbReference type="Proteomes" id="UP000060699"/>
    </source>
</evidence>